<feature type="compositionally biased region" description="Basic and acidic residues" evidence="1">
    <location>
        <begin position="83"/>
        <end position="119"/>
    </location>
</feature>
<keyword evidence="4" id="KW-1185">Reference proteome</keyword>
<accession>A0A2N5SNP5</accession>
<proteinExistence type="predicted"/>
<dbReference type="STRING" id="200324.A0A2N5SNP5"/>
<evidence type="ECO:0000256" key="1">
    <source>
        <dbReference type="SAM" id="MobiDB-lite"/>
    </source>
</evidence>
<evidence type="ECO:0000313" key="3">
    <source>
        <dbReference type="EMBL" id="PLW14868.1"/>
    </source>
</evidence>
<comment type="caution">
    <text evidence="3">The sequence shown here is derived from an EMBL/GenBank/DDBJ whole genome shotgun (WGS) entry which is preliminary data.</text>
</comment>
<feature type="domain" description="No apical meristem-associated C-terminal" evidence="2">
    <location>
        <begin position="1"/>
        <end position="78"/>
    </location>
</feature>
<dbReference type="EMBL" id="PGCJ01000910">
    <property type="protein sequence ID" value="PLW14868.1"/>
    <property type="molecule type" value="Genomic_DNA"/>
</dbReference>
<feature type="compositionally biased region" description="Acidic residues" evidence="1">
    <location>
        <begin position="182"/>
        <end position="202"/>
    </location>
</feature>
<dbReference type="InterPro" id="IPR029466">
    <property type="entry name" value="NAM-associated_C"/>
</dbReference>
<dbReference type="AlphaFoldDB" id="A0A2N5SNP5"/>
<feature type="region of interest" description="Disordered" evidence="1">
    <location>
        <begin position="1"/>
        <end position="21"/>
    </location>
</feature>
<protein>
    <recommendedName>
        <fullName evidence="2">No apical meristem-associated C-terminal domain-containing protein</fullName>
    </recommendedName>
</protein>
<dbReference type="Pfam" id="PF14303">
    <property type="entry name" value="NAM-associated"/>
    <property type="match status" value="1"/>
</dbReference>
<feature type="region of interest" description="Disordered" evidence="1">
    <location>
        <begin position="182"/>
        <end position="210"/>
    </location>
</feature>
<sequence>MGNKRTKEERSQDMKDQKWKEEMVQVHQDLAAQSKAQNVILAEKKDALIAMADELLMQIDPATVSELTWSYLKWRQKKVLDKMKLEQEKEKEQEEEDKKKMEREDRKKKEEAKGRKKKEEEDEKNEQSLEEEVEIEAQKINKNNNGQQKNMPMRKNTSARNINKLDSNKILAIANEINVLDDSNEDIEDEDEVEVEIENEENEVSKDNEE</sequence>
<organism evidence="3 4">
    <name type="scientific">Puccinia coronata f. sp. avenae</name>
    <dbReference type="NCBI Taxonomy" id="200324"/>
    <lineage>
        <taxon>Eukaryota</taxon>
        <taxon>Fungi</taxon>
        <taxon>Dikarya</taxon>
        <taxon>Basidiomycota</taxon>
        <taxon>Pucciniomycotina</taxon>
        <taxon>Pucciniomycetes</taxon>
        <taxon>Pucciniales</taxon>
        <taxon>Pucciniaceae</taxon>
        <taxon>Puccinia</taxon>
    </lineage>
</organism>
<feature type="compositionally biased region" description="Acidic residues" evidence="1">
    <location>
        <begin position="120"/>
        <end position="135"/>
    </location>
</feature>
<evidence type="ECO:0000259" key="2">
    <source>
        <dbReference type="Pfam" id="PF14303"/>
    </source>
</evidence>
<name>A0A2N5SNP5_9BASI</name>
<evidence type="ECO:0000313" key="4">
    <source>
        <dbReference type="Proteomes" id="UP000235388"/>
    </source>
</evidence>
<reference evidence="3 4" key="1">
    <citation type="submission" date="2017-11" db="EMBL/GenBank/DDBJ databases">
        <title>De novo assembly and phasing of dikaryotic genomes from two isolates of Puccinia coronata f. sp. avenae, the causal agent of oat crown rust.</title>
        <authorList>
            <person name="Miller M.E."/>
            <person name="Zhang Y."/>
            <person name="Omidvar V."/>
            <person name="Sperschneider J."/>
            <person name="Schwessinger B."/>
            <person name="Raley C."/>
            <person name="Palmer J.M."/>
            <person name="Garnica D."/>
            <person name="Upadhyaya N."/>
            <person name="Rathjen J."/>
            <person name="Taylor J.M."/>
            <person name="Park R.F."/>
            <person name="Dodds P.N."/>
            <person name="Hirsch C.D."/>
            <person name="Kianian S.F."/>
            <person name="Figueroa M."/>
        </authorList>
    </citation>
    <scope>NUCLEOTIDE SEQUENCE [LARGE SCALE GENOMIC DNA]</scope>
    <source>
        <strain evidence="3">12NC29</strain>
    </source>
</reference>
<dbReference type="Proteomes" id="UP000235388">
    <property type="component" value="Unassembled WGS sequence"/>
</dbReference>
<feature type="compositionally biased region" description="Low complexity" evidence="1">
    <location>
        <begin position="138"/>
        <end position="150"/>
    </location>
</feature>
<feature type="region of interest" description="Disordered" evidence="1">
    <location>
        <begin position="83"/>
        <end position="162"/>
    </location>
</feature>
<gene>
    <name evidence="3" type="ORF">PCANC_16910</name>
</gene>